<dbReference type="GO" id="GO:0031419">
    <property type="term" value="F:cobalamin binding"/>
    <property type="evidence" value="ECO:0007669"/>
    <property type="project" value="InterPro"/>
</dbReference>
<proteinExistence type="predicted"/>
<dbReference type="GO" id="GO:0005829">
    <property type="term" value="C:cytosol"/>
    <property type="evidence" value="ECO:0007669"/>
    <property type="project" value="TreeGrafter"/>
</dbReference>
<dbReference type="InterPro" id="IPR006158">
    <property type="entry name" value="Cobalamin-bd"/>
</dbReference>
<dbReference type="InterPro" id="IPR051198">
    <property type="entry name" value="BchE-like"/>
</dbReference>
<protein>
    <submittedName>
        <fullName evidence="9">Magnesium-protoporphyrin IX monomethyl ester anaerobic oxidative cyclase</fullName>
    </submittedName>
</protein>
<dbReference type="PROSITE" id="PS51332">
    <property type="entry name" value="B12_BINDING"/>
    <property type="match status" value="1"/>
</dbReference>
<sequence length="508" mass="58637">MRVLLVNVPHPSIGSRIPDDHLPPLGLLAIGGPLIDDGHTVRLLDAEFGPMPVAAIISEASRFRPDAVLFGHSGSTSGHPVIAEIAQALIRTMPDVLIVYGGVFPTYHWREILREEPYVSAIVRGEGEETARRLMRALEYGHDLGGIAGIAFRDATGPRATQPAPVIADLDAYRIGWELIDHARYSYWGGLRAVVVQFSRGCPHLCNYCGQRGFWTRWRHRDPVRFARELARLHREHGVKVINFADENPTVSKKVWRAFLEALIAENVDLILVGSTRADDIVRDADILHLYKKAGWQRFLLGLENTDEKTLELIRKGATTATDREVIRLMRQHGILSMATWVVGFEEETDRDHWRGLKQLLAYDPDQVQLLYVTPHRWTPYFRLAADRRVIQPDRRRWDYKHQVLATRYMAPWRVLVWFKFTEMVLQCRPKAIWRVLFQPDAGLRHAMRWYTQMGRRVWPHEILEFFRARRLKWGPSVREFWGAPQDGEEQSMIATRPERRVGRREAA</sequence>
<evidence type="ECO:0000256" key="3">
    <source>
        <dbReference type="ARBA" id="ARBA00022723"/>
    </source>
</evidence>
<dbReference type="GO" id="GO:0046872">
    <property type="term" value="F:metal ion binding"/>
    <property type="evidence" value="ECO:0007669"/>
    <property type="project" value="UniProtKB-KW"/>
</dbReference>
<feature type="compositionally biased region" description="Basic and acidic residues" evidence="6">
    <location>
        <begin position="497"/>
        <end position="508"/>
    </location>
</feature>
<keyword evidence="3" id="KW-0479">Metal-binding</keyword>
<evidence type="ECO:0000259" key="8">
    <source>
        <dbReference type="PROSITE" id="PS51918"/>
    </source>
</evidence>
<dbReference type="EMBL" id="CP030050">
    <property type="protein sequence ID" value="QOZ73033.1"/>
    <property type="molecule type" value="Genomic_DNA"/>
</dbReference>
<dbReference type="SMART" id="SM00729">
    <property type="entry name" value="Elp3"/>
    <property type="match status" value="1"/>
</dbReference>
<dbReference type="CDD" id="cd01335">
    <property type="entry name" value="Radical_SAM"/>
    <property type="match status" value="1"/>
</dbReference>
<evidence type="ECO:0000256" key="6">
    <source>
        <dbReference type="SAM" id="MobiDB-lite"/>
    </source>
</evidence>
<feature type="region of interest" description="Disordered" evidence="6">
    <location>
        <begin position="489"/>
        <end position="508"/>
    </location>
</feature>
<dbReference type="KEGG" id="barh:WN72_47290"/>
<dbReference type="SFLD" id="SFLDG01082">
    <property type="entry name" value="B12-binding_domain_containing"/>
    <property type="match status" value="1"/>
</dbReference>
<dbReference type="Pfam" id="PF04055">
    <property type="entry name" value="Radical_SAM"/>
    <property type="match status" value="1"/>
</dbReference>
<evidence type="ECO:0000313" key="9">
    <source>
        <dbReference type="EMBL" id="QOZ73033.1"/>
    </source>
</evidence>
<evidence type="ECO:0000259" key="7">
    <source>
        <dbReference type="PROSITE" id="PS51332"/>
    </source>
</evidence>
<dbReference type="InterPro" id="IPR023404">
    <property type="entry name" value="rSAM_horseshoe"/>
</dbReference>
<reference evidence="9 10" key="1">
    <citation type="submission" date="2018-06" db="EMBL/GenBank/DDBJ databases">
        <title>Comparative genomics of Bradyrhizobium nodulating Arachidis hypogaea.</title>
        <authorList>
            <person name="Li Y."/>
        </authorList>
    </citation>
    <scope>NUCLEOTIDE SEQUENCE [LARGE SCALE GENOMIC DNA]</scope>
    <source>
        <strain evidence="9 10">CCBAU 051107</strain>
    </source>
</reference>
<gene>
    <name evidence="9" type="primary">bchE</name>
    <name evidence="9" type="ORF">WN72_47290</name>
</gene>
<comment type="cofactor">
    <cofactor evidence="1">
        <name>[4Fe-4S] cluster</name>
        <dbReference type="ChEBI" id="CHEBI:49883"/>
    </cofactor>
</comment>
<feature type="domain" description="B12-binding" evidence="7">
    <location>
        <begin position="9"/>
        <end position="145"/>
    </location>
</feature>
<dbReference type="InterPro" id="IPR034466">
    <property type="entry name" value="Methyltransferase_Class_B"/>
</dbReference>
<evidence type="ECO:0000256" key="2">
    <source>
        <dbReference type="ARBA" id="ARBA00022691"/>
    </source>
</evidence>
<keyword evidence="2" id="KW-0949">S-adenosyl-L-methionine</keyword>
<keyword evidence="4" id="KW-0408">Iron</keyword>
<dbReference type="Gene3D" id="3.40.50.280">
    <property type="entry name" value="Cobalamin-binding domain"/>
    <property type="match status" value="1"/>
</dbReference>
<dbReference type="GO" id="GO:0003824">
    <property type="term" value="F:catalytic activity"/>
    <property type="evidence" value="ECO:0007669"/>
    <property type="project" value="InterPro"/>
</dbReference>
<feature type="domain" description="Radical SAM core" evidence="8">
    <location>
        <begin position="188"/>
        <end position="420"/>
    </location>
</feature>
<accession>A0AAE7NW05</accession>
<organism evidence="9 10">
    <name type="scientific">Bradyrhizobium arachidis</name>
    <dbReference type="NCBI Taxonomy" id="858423"/>
    <lineage>
        <taxon>Bacteria</taxon>
        <taxon>Pseudomonadati</taxon>
        <taxon>Pseudomonadota</taxon>
        <taxon>Alphaproteobacteria</taxon>
        <taxon>Hyphomicrobiales</taxon>
        <taxon>Nitrobacteraceae</taxon>
        <taxon>Bradyrhizobium</taxon>
    </lineage>
</organism>
<keyword evidence="5" id="KW-0411">Iron-sulfur</keyword>
<dbReference type="InterPro" id="IPR036724">
    <property type="entry name" value="Cobalamin-bd_sf"/>
</dbReference>
<dbReference type="CDD" id="cd02068">
    <property type="entry name" value="radical_SAM_B12_BD"/>
    <property type="match status" value="1"/>
</dbReference>
<dbReference type="PROSITE" id="PS51918">
    <property type="entry name" value="RADICAL_SAM"/>
    <property type="match status" value="1"/>
</dbReference>
<dbReference type="Pfam" id="PF02310">
    <property type="entry name" value="B12-binding"/>
    <property type="match status" value="1"/>
</dbReference>
<evidence type="ECO:0000256" key="1">
    <source>
        <dbReference type="ARBA" id="ARBA00001966"/>
    </source>
</evidence>
<dbReference type="InterPro" id="IPR006638">
    <property type="entry name" value="Elp3/MiaA/NifB-like_rSAM"/>
</dbReference>
<dbReference type="SUPFAM" id="SSF52242">
    <property type="entry name" value="Cobalamin (vitamin B12)-binding domain"/>
    <property type="match status" value="1"/>
</dbReference>
<dbReference type="SFLD" id="SFLDS00029">
    <property type="entry name" value="Radical_SAM"/>
    <property type="match status" value="1"/>
</dbReference>
<dbReference type="InterPro" id="IPR058240">
    <property type="entry name" value="rSAM_sf"/>
</dbReference>
<dbReference type="AlphaFoldDB" id="A0AAE7NW05"/>
<dbReference type="Gene3D" id="3.80.30.20">
    <property type="entry name" value="tm_1862 like domain"/>
    <property type="match status" value="1"/>
</dbReference>
<dbReference type="GO" id="GO:0051539">
    <property type="term" value="F:4 iron, 4 sulfur cluster binding"/>
    <property type="evidence" value="ECO:0007669"/>
    <property type="project" value="UniProtKB-KW"/>
</dbReference>
<dbReference type="SFLD" id="SFLDG01123">
    <property type="entry name" value="methyltransferase_(Class_B)"/>
    <property type="match status" value="1"/>
</dbReference>
<dbReference type="InterPro" id="IPR007197">
    <property type="entry name" value="rSAM"/>
</dbReference>
<dbReference type="PANTHER" id="PTHR43409:SF13">
    <property type="entry name" value="ANAEROBIC MAGNESIUM-PROTOPORPHYRIN IX MONOMETHYL ESTER CYCLASE"/>
    <property type="match status" value="1"/>
</dbReference>
<dbReference type="Proteomes" id="UP000594015">
    <property type="component" value="Chromosome"/>
</dbReference>
<dbReference type="RefSeq" id="WP_092211856.1">
    <property type="nucleotide sequence ID" value="NZ_CP030050.1"/>
</dbReference>
<name>A0AAE7NW05_9BRAD</name>
<dbReference type="SUPFAM" id="SSF102114">
    <property type="entry name" value="Radical SAM enzymes"/>
    <property type="match status" value="1"/>
</dbReference>
<dbReference type="PANTHER" id="PTHR43409">
    <property type="entry name" value="ANAEROBIC MAGNESIUM-PROTOPORPHYRIN IX MONOMETHYL ESTER CYCLASE-RELATED"/>
    <property type="match status" value="1"/>
</dbReference>
<evidence type="ECO:0000256" key="4">
    <source>
        <dbReference type="ARBA" id="ARBA00023004"/>
    </source>
</evidence>
<evidence type="ECO:0000313" key="10">
    <source>
        <dbReference type="Proteomes" id="UP000594015"/>
    </source>
</evidence>
<evidence type="ECO:0000256" key="5">
    <source>
        <dbReference type="ARBA" id="ARBA00023014"/>
    </source>
</evidence>
<dbReference type="NCBIfam" id="TIGR02026">
    <property type="entry name" value="BchE"/>
    <property type="match status" value="1"/>
</dbReference>